<evidence type="ECO:0000313" key="3">
    <source>
        <dbReference type="Proteomes" id="UP000572377"/>
    </source>
</evidence>
<keyword evidence="3" id="KW-1185">Reference proteome</keyword>
<proteinExistence type="predicted"/>
<organism evidence="2 3">
    <name type="scientific">Halovulum dunhuangense</name>
    <dbReference type="NCBI Taxonomy" id="1505036"/>
    <lineage>
        <taxon>Bacteria</taxon>
        <taxon>Pseudomonadati</taxon>
        <taxon>Pseudomonadota</taxon>
        <taxon>Alphaproteobacteria</taxon>
        <taxon>Rhodobacterales</taxon>
        <taxon>Paracoccaceae</taxon>
        <taxon>Halovulum</taxon>
    </lineage>
</organism>
<sequence length="116" mass="13094">MRWLVPVLMFPAVAFADVPQILAVEAREGRFGWRFDVTVEHADTGWEHYVDGWTVHLPDGTMLGARDLLHPHVAEQPFTRSLFDVVIPEGTTEVILRANDNLHGQSAEFVYRLPGS</sequence>
<gene>
    <name evidence="2" type="ORF">HMH01_01820</name>
</gene>
<dbReference type="Proteomes" id="UP000572377">
    <property type="component" value="Unassembled WGS sequence"/>
</dbReference>
<feature type="signal peptide" evidence="1">
    <location>
        <begin position="1"/>
        <end position="16"/>
    </location>
</feature>
<dbReference type="EMBL" id="JABFBC010000001">
    <property type="protein sequence ID" value="NNU79164.1"/>
    <property type="molecule type" value="Genomic_DNA"/>
</dbReference>
<evidence type="ECO:0000256" key="1">
    <source>
        <dbReference type="SAM" id="SignalP"/>
    </source>
</evidence>
<name>A0A849KZJ2_9RHOB</name>
<keyword evidence="1" id="KW-0732">Signal</keyword>
<protein>
    <submittedName>
        <fullName evidence="2">Uncharacterized protein</fullName>
    </submittedName>
</protein>
<dbReference type="RefSeq" id="WP_171321902.1">
    <property type="nucleotide sequence ID" value="NZ_JABFBC010000001.1"/>
</dbReference>
<evidence type="ECO:0000313" key="2">
    <source>
        <dbReference type="EMBL" id="NNU79164.1"/>
    </source>
</evidence>
<feature type="chain" id="PRO_5032649370" evidence="1">
    <location>
        <begin position="17"/>
        <end position="116"/>
    </location>
</feature>
<reference evidence="2 3" key="1">
    <citation type="submission" date="2020-05" db="EMBL/GenBank/DDBJ databases">
        <title>Gimesia benthica sp. nov., a novel planctomycete isolated from a deep-sea water sample of the Northwest Indian Ocean.</title>
        <authorList>
            <person name="Wang J."/>
            <person name="Ruan C."/>
            <person name="Song L."/>
            <person name="Zhu Y."/>
            <person name="Li A."/>
            <person name="Zheng X."/>
            <person name="Wang L."/>
            <person name="Lu Z."/>
            <person name="Huang Y."/>
            <person name="Du W."/>
            <person name="Zhou Y."/>
            <person name="Huang L."/>
            <person name="Dai X."/>
        </authorList>
    </citation>
    <scope>NUCLEOTIDE SEQUENCE [LARGE SCALE GENOMIC DNA]</scope>
    <source>
        <strain evidence="2 3">YYQ-30</strain>
    </source>
</reference>
<dbReference type="AlphaFoldDB" id="A0A849KZJ2"/>
<comment type="caution">
    <text evidence="2">The sequence shown here is derived from an EMBL/GenBank/DDBJ whole genome shotgun (WGS) entry which is preliminary data.</text>
</comment>
<accession>A0A849KZJ2</accession>